<dbReference type="Proteomes" id="UP000693970">
    <property type="component" value="Unassembled WGS sequence"/>
</dbReference>
<proteinExistence type="predicted"/>
<dbReference type="AlphaFoldDB" id="A0A9K3PKR8"/>
<reference evidence="2" key="2">
    <citation type="submission" date="2021-04" db="EMBL/GenBank/DDBJ databases">
        <authorList>
            <person name="Podell S."/>
        </authorList>
    </citation>
    <scope>NUCLEOTIDE SEQUENCE</scope>
    <source>
        <strain evidence="2">Hildebrandi</strain>
    </source>
</reference>
<dbReference type="EMBL" id="JAGRRH010000020">
    <property type="protein sequence ID" value="KAG7348524.1"/>
    <property type="molecule type" value="Genomic_DNA"/>
</dbReference>
<evidence type="ECO:0000313" key="3">
    <source>
        <dbReference type="Proteomes" id="UP000693970"/>
    </source>
</evidence>
<name>A0A9K3PKR8_9STRA</name>
<feature type="region of interest" description="Disordered" evidence="1">
    <location>
        <begin position="1"/>
        <end position="55"/>
    </location>
</feature>
<comment type="caution">
    <text evidence="2">The sequence shown here is derived from an EMBL/GenBank/DDBJ whole genome shotgun (WGS) entry which is preliminary data.</text>
</comment>
<accession>A0A9K3PKR8</accession>
<organism evidence="2 3">
    <name type="scientific">Nitzschia inconspicua</name>
    <dbReference type="NCBI Taxonomy" id="303405"/>
    <lineage>
        <taxon>Eukaryota</taxon>
        <taxon>Sar</taxon>
        <taxon>Stramenopiles</taxon>
        <taxon>Ochrophyta</taxon>
        <taxon>Bacillariophyta</taxon>
        <taxon>Bacillariophyceae</taxon>
        <taxon>Bacillariophycidae</taxon>
        <taxon>Bacillariales</taxon>
        <taxon>Bacillariaceae</taxon>
        <taxon>Nitzschia</taxon>
    </lineage>
</organism>
<keyword evidence="3" id="KW-1185">Reference proteome</keyword>
<gene>
    <name evidence="2" type="ORF">IV203_017229</name>
</gene>
<protein>
    <submittedName>
        <fullName evidence="2">Uncharacterized protein</fullName>
    </submittedName>
</protein>
<evidence type="ECO:0000313" key="2">
    <source>
        <dbReference type="EMBL" id="KAG7348524.1"/>
    </source>
</evidence>
<reference evidence="2" key="1">
    <citation type="journal article" date="2021" name="Sci. Rep.">
        <title>Diploid genomic architecture of Nitzschia inconspicua, an elite biomass production diatom.</title>
        <authorList>
            <person name="Oliver A."/>
            <person name="Podell S."/>
            <person name="Pinowska A."/>
            <person name="Traller J.C."/>
            <person name="Smith S.R."/>
            <person name="McClure R."/>
            <person name="Beliaev A."/>
            <person name="Bohutskyi P."/>
            <person name="Hill E.A."/>
            <person name="Rabines A."/>
            <person name="Zheng H."/>
            <person name="Allen L.Z."/>
            <person name="Kuo A."/>
            <person name="Grigoriev I.V."/>
            <person name="Allen A.E."/>
            <person name="Hazlebeck D."/>
            <person name="Allen E.E."/>
        </authorList>
    </citation>
    <scope>NUCLEOTIDE SEQUENCE</scope>
    <source>
        <strain evidence="2">Hildebrandi</strain>
    </source>
</reference>
<sequence length="123" mass="13642">MVPQDMFAEASRGVSHLDVDEEEENQYEPGAAATLKNSKPPGANGGRRYRSRNERTMDMMKEARKREALCSLCLKPGHRVVKCPKISEAKATLIGPDPVLPAETCPGAIATFVRLWYKPMRLA</sequence>
<evidence type="ECO:0000256" key="1">
    <source>
        <dbReference type="SAM" id="MobiDB-lite"/>
    </source>
</evidence>